<dbReference type="PANTHER" id="PTHR44757">
    <property type="entry name" value="DIGUANYLATE CYCLASE DGCP"/>
    <property type="match status" value="1"/>
</dbReference>
<dbReference type="Proteomes" id="UP000199533">
    <property type="component" value="Unassembled WGS sequence"/>
</dbReference>
<dbReference type="RefSeq" id="WP_090697613.1">
    <property type="nucleotide sequence ID" value="NZ_FOSP01000005.1"/>
</dbReference>
<evidence type="ECO:0000256" key="1">
    <source>
        <dbReference type="PROSITE-ProRule" id="PRU00169"/>
    </source>
</evidence>
<dbReference type="SMART" id="SM00267">
    <property type="entry name" value="GGDEF"/>
    <property type="match status" value="1"/>
</dbReference>
<dbReference type="PROSITE" id="PS50887">
    <property type="entry name" value="GGDEF"/>
    <property type="match status" value="1"/>
</dbReference>
<dbReference type="InterPro" id="IPR052155">
    <property type="entry name" value="Biofilm_reg_signaling"/>
</dbReference>
<name>A0A1I3Z3Y1_9PROT</name>
<dbReference type="Gene3D" id="3.40.50.2300">
    <property type="match status" value="1"/>
</dbReference>
<organism evidence="5 6">
    <name type="scientific">Nitrosomonas aestuarii</name>
    <dbReference type="NCBI Taxonomy" id="52441"/>
    <lineage>
        <taxon>Bacteria</taxon>
        <taxon>Pseudomonadati</taxon>
        <taxon>Pseudomonadota</taxon>
        <taxon>Betaproteobacteria</taxon>
        <taxon>Nitrosomonadales</taxon>
        <taxon>Nitrosomonadaceae</taxon>
        <taxon>Nitrosomonas</taxon>
    </lineage>
</organism>
<keyword evidence="6" id="KW-1185">Reference proteome</keyword>
<dbReference type="OrthoDB" id="9813903at2"/>
<accession>A0A1I3Z3Y1</accession>
<dbReference type="STRING" id="52441.SAMN05216302_100576"/>
<reference evidence="6" key="1">
    <citation type="submission" date="2016-10" db="EMBL/GenBank/DDBJ databases">
        <authorList>
            <person name="Varghese N."/>
            <person name="Submissions S."/>
        </authorList>
    </citation>
    <scope>NUCLEOTIDE SEQUENCE [LARGE SCALE GENOMIC DNA]</scope>
    <source>
        <strain evidence="6">Nm69</strain>
    </source>
</reference>
<dbReference type="Pfam" id="PF00563">
    <property type="entry name" value="EAL"/>
    <property type="match status" value="1"/>
</dbReference>
<dbReference type="Gene3D" id="3.30.70.270">
    <property type="match status" value="1"/>
</dbReference>
<dbReference type="SUPFAM" id="SSF141868">
    <property type="entry name" value="EAL domain-like"/>
    <property type="match status" value="1"/>
</dbReference>
<feature type="domain" description="Response regulatory" evidence="2">
    <location>
        <begin position="7"/>
        <end position="122"/>
    </location>
</feature>
<dbReference type="CDD" id="cd17574">
    <property type="entry name" value="REC_OmpR"/>
    <property type="match status" value="1"/>
</dbReference>
<dbReference type="InterPro" id="IPR000160">
    <property type="entry name" value="GGDEF_dom"/>
</dbReference>
<dbReference type="CDD" id="cd01949">
    <property type="entry name" value="GGDEF"/>
    <property type="match status" value="1"/>
</dbReference>
<dbReference type="NCBIfam" id="TIGR00254">
    <property type="entry name" value="GGDEF"/>
    <property type="match status" value="2"/>
</dbReference>
<keyword evidence="1" id="KW-0597">Phosphoprotein</keyword>
<dbReference type="SUPFAM" id="SSF55785">
    <property type="entry name" value="PYP-like sensor domain (PAS domain)"/>
    <property type="match status" value="1"/>
</dbReference>
<dbReference type="InterPro" id="IPR043128">
    <property type="entry name" value="Rev_trsase/Diguanyl_cyclase"/>
</dbReference>
<dbReference type="SUPFAM" id="SSF52172">
    <property type="entry name" value="CheY-like"/>
    <property type="match status" value="1"/>
</dbReference>
<gene>
    <name evidence="5" type="ORF">SAMN05216302_100576</name>
</gene>
<evidence type="ECO:0000259" key="3">
    <source>
        <dbReference type="PROSITE" id="PS50883"/>
    </source>
</evidence>
<dbReference type="CDD" id="cd01948">
    <property type="entry name" value="EAL"/>
    <property type="match status" value="1"/>
</dbReference>
<dbReference type="InterPro" id="IPR035919">
    <property type="entry name" value="EAL_sf"/>
</dbReference>
<protein>
    <submittedName>
        <fullName evidence="5">Response regulator receiver modulated diguanylate cyclase/phosphodiesterase</fullName>
    </submittedName>
</protein>
<dbReference type="PROSITE" id="PS50110">
    <property type="entry name" value="RESPONSE_REGULATORY"/>
    <property type="match status" value="1"/>
</dbReference>
<dbReference type="SMART" id="SM00052">
    <property type="entry name" value="EAL"/>
    <property type="match status" value="1"/>
</dbReference>
<dbReference type="PANTHER" id="PTHR44757:SF2">
    <property type="entry name" value="BIOFILM ARCHITECTURE MAINTENANCE PROTEIN MBAA"/>
    <property type="match status" value="1"/>
</dbReference>
<dbReference type="InterPro" id="IPR035965">
    <property type="entry name" value="PAS-like_dom_sf"/>
</dbReference>
<feature type="modified residue" description="4-aspartylphosphate" evidence="1">
    <location>
        <position position="56"/>
    </location>
</feature>
<evidence type="ECO:0000313" key="6">
    <source>
        <dbReference type="Proteomes" id="UP000199533"/>
    </source>
</evidence>
<evidence type="ECO:0000259" key="4">
    <source>
        <dbReference type="PROSITE" id="PS50887"/>
    </source>
</evidence>
<evidence type="ECO:0000313" key="5">
    <source>
        <dbReference type="EMBL" id="SFK38778.1"/>
    </source>
</evidence>
<dbReference type="InterPro" id="IPR029787">
    <property type="entry name" value="Nucleotide_cyclase"/>
</dbReference>
<dbReference type="InterPro" id="IPR001633">
    <property type="entry name" value="EAL_dom"/>
</dbReference>
<dbReference type="InterPro" id="IPR001789">
    <property type="entry name" value="Sig_transdc_resp-reg_receiver"/>
</dbReference>
<dbReference type="EMBL" id="FOSP01000005">
    <property type="protein sequence ID" value="SFK38778.1"/>
    <property type="molecule type" value="Genomic_DNA"/>
</dbReference>
<dbReference type="AlphaFoldDB" id="A0A1I3Z3Y1"/>
<dbReference type="InterPro" id="IPR011006">
    <property type="entry name" value="CheY-like_superfamily"/>
</dbReference>
<proteinExistence type="predicted"/>
<dbReference type="Pfam" id="PF00990">
    <property type="entry name" value="GGDEF"/>
    <property type="match status" value="2"/>
</dbReference>
<feature type="domain" description="EAL" evidence="3">
    <location>
        <begin position="443"/>
        <end position="696"/>
    </location>
</feature>
<evidence type="ECO:0000259" key="2">
    <source>
        <dbReference type="PROSITE" id="PS50110"/>
    </source>
</evidence>
<dbReference type="Gene3D" id="3.20.20.450">
    <property type="entry name" value="EAL domain"/>
    <property type="match status" value="1"/>
</dbReference>
<dbReference type="GO" id="GO:0000160">
    <property type="term" value="P:phosphorelay signal transduction system"/>
    <property type="evidence" value="ECO:0007669"/>
    <property type="project" value="InterPro"/>
</dbReference>
<dbReference type="FunFam" id="3.20.20.450:FF:000001">
    <property type="entry name" value="Cyclic di-GMP phosphodiesterase yahA"/>
    <property type="match status" value="1"/>
</dbReference>
<dbReference type="Pfam" id="PF00072">
    <property type="entry name" value="Response_reg"/>
    <property type="match status" value="1"/>
</dbReference>
<dbReference type="SUPFAM" id="SSF55073">
    <property type="entry name" value="Nucleotide cyclase"/>
    <property type="match status" value="1"/>
</dbReference>
<dbReference type="PROSITE" id="PS50883">
    <property type="entry name" value="EAL"/>
    <property type="match status" value="1"/>
</dbReference>
<sequence length="708" mass="79798">MSADAFKVLLADDDVTVRYLMQAALEQAGLSVTLACDGEEAIRMFDASPHDMVMLDVEMPRKNGYEVCSYLRKKIGNELPIIMVTGMDDVQSVDHAFDVGATDFISKPINWSLIRYRILYLKRAYLNLLDLKLANARSRAIFSAIPDAMFILDNDGVIVDTLNLSDKTFSLKVKLGNSLSHTLPKRIFQIYLNALQKARLKNAVEHFEYQLKPDELNTLHFESRIVTINTQETLCLVRDITNRVDSENKIFHLAYFDVLTGLPNRQSFMERLEQEIARAQYINNRFAMLYLDLDGFKGINDAIGHNTGDLILKSAASRLKNTTHSLDFSPYDAKPHGQPNQPAADIARIGGDEFTIVMPNLQRAEDALILAHRIRQVMQQPFHLGDRDVVLTASIGIAFYPDDGEDAETLLKHADTAMYHAKDEGRNNCQFYSSTFTHQAEKRLNLENGLRNALLQNQFFLVYQPQMDIATGKFLSVEALIRWQHPAQGFISPLDFIPLAEENGLIIPIGEWALRTACAEAMEWLKKGFNIRVSVNLSPLQFKNPDLVKSVMGILSETGFPPSNLVLEVTESALMDYNAEILNTINTLRSHNIEISLDDFGTGYSSMNYLMHLPINNIKVDKSFVDGMLDDGKSLAIIRSIISLSKNLNFTVTAEGIELLEQANVLKKLGCDYLQGYYFSKPVRSGEVTDFLRKQHPIETVQIPRNTS</sequence>
<dbReference type="SMART" id="SM00448">
    <property type="entry name" value="REC"/>
    <property type="match status" value="1"/>
</dbReference>
<dbReference type="Gene3D" id="3.30.450.20">
    <property type="entry name" value="PAS domain"/>
    <property type="match status" value="1"/>
</dbReference>
<feature type="domain" description="GGDEF" evidence="4">
    <location>
        <begin position="284"/>
        <end position="434"/>
    </location>
</feature>